<name>A0A835YYQ5_9STRA</name>
<proteinExistence type="inferred from homology"/>
<dbReference type="PANTHER" id="PTHR43601:SF32">
    <property type="entry name" value="THIOREDOXIN-LIKE 2-2, CHLOROPLASTIC"/>
    <property type="match status" value="1"/>
</dbReference>
<evidence type="ECO:0000313" key="4">
    <source>
        <dbReference type="EMBL" id="KAG5184232.1"/>
    </source>
</evidence>
<evidence type="ECO:0000256" key="1">
    <source>
        <dbReference type="ARBA" id="ARBA00008987"/>
    </source>
</evidence>
<dbReference type="GO" id="GO:0045454">
    <property type="term" value="P:cell redox homeostasis"/>
    <property type="evidence" value="ECO:0007669"/>
    <property type="project" value="TreeGrafter"/>
</dbReference>
<dbReference type="PROSITE" id="PS51352">
    <property type="entry name" value="THIOREDOXIN_2"/>
    <property type="match status" value="1"/>
</dbReference>
<feature type="domain" description="Thioredoxin" evidence="3">
    <location>
        <begin position="48"/>
        <end position="175"/>
    </location>
</feature>
<dbReference type="AlphaFoldDB" id="A0A835YYQ5"/>
<keyword evidence="2" id="KW-0732">Signal</keyword>
<accession>A0A835YYQ5</accession>
<dbReference type="Proteomes" id="UP000664859">
    <property type="component" value="Unassembled WGS sequence"/>
</dbReference>
<dbReference type="InterPro" id="IPR036249">
    <property type="entry name" value="Thioredoxin-like_sf"/>
</dbReference>
<dbReference type="SUPFAM" id="SSF52833">
    <property type="entry name" value="Thioredoxin-like"/>
    <property type="match status" value="1"/>
</dbReference>
<comment type="similarity">
    <text evidence="1">Belongs to the thioredoxin family.</text>
</comment>
<keyword evidence="5" id="KW-1185">Reference proteome</keyword>
<feature type="signal peptide" evidence="2">
    <location>
        <begin position="1"/>
        <end position="21"/>
    </location>
</feature>
<reference evidence="4" key="1">
    <citation type="submission" date="2021-02" db="EMBL/GenBank/DDBJ databases">
        <title>First Annotated Genome of the Yellow-green Alga Tribonema minus.</title>
        <authorList>
            <person name="Mahan K.M."/>
        </authorList>
    </citation>
    <scope>NUCLEOTIDE SEQUENCE</scope>
    <source>
        <strain evidence="4">UTEX B ZZ1240</strain>
    </source>
</reference>
<protein>
    <submittedName>
        <fullName evidence="4">Thioredoxin-like protein</fullName>
    </submittedName>
</protein>
<organism evidence="4 5">
    <name type="scientific">Tribonema minus</name>
    <dbReference type="NCBI Taxonomy" id="303371"/>
    <lineage>
        <taxon>Eukaryota</taxon>
        <taxon>Sar</taxon>
        <taxon>Stramenopiles</taxon>
        <taxon>Ochrophyta</taxon>
        <taxon>PX clade</taxon>
        <taxon>Xanthophyceae</taxon>
        <taxon>Tribonematales</taxon>
        <taxon>Tribonemataceae</taxon>
        <taxon>Tribonema</taxon>
    </lineage>
</organism>
<dbReference type="CDD" id="cd02947">
    <property type="entry name" value="TRX_family"/>
    <property type="match status" value="1"/>
</dbReference>
<evidence type="ECO:0000256" key="2">
    <source>
        <dbReference type="SAM" id="SignalP"/>
    </source>
</evidence>
<comment type="caution">
    <text evidence="4">The sequence shown here is derived from an EMBL/GenBank/DDBJ whole genome shotgun (WGS) entry which is preliminary data.</text>
</comment>
<gene>
    <name evidence="4" type="ORF">JKP88DRAFT_237839</name>
</gene>
<dbReference type="OrthoDB" id="38304at2759"/>
<dbReference type="InterPro" id="IPR013766">
    <property type="entry name" value="Thioredoxin_domain"/>
</dbReference>
<evidence type="ECO:0000313" key="5">
    <source>
        <dbReference type="Proteomes" id="UP000664859"/>
    </source>
</evidence>
<feature type="chain" id="PRO_5032539986" evidence="2">
    <location>
        <begin position="22"/>
        <end position="189"/>
    </location>
</feature>
<dbReference type="Gene3D" id="3.40.30.10">
    <property type="entry name" value="Glutaredoxin"/>
    <property type="match status" value="1"/>
</dbReference>
<dbReference type="PANTHER" id="PTHR43601">
    <property type="entry name" value="THIOREDOXIN, MITOCHONDRIAL"/>
    <property type="match status" value="1"/>
</dbReference>
<dbReference type="Pfam" id="PF00085">
    <property type="entry name" value="Thioredoxin"/>
    <property type="match status" value="1"/>
</dbReference>
<dbReference type="EMBL" id="JAFCMP010000173">
    <property type="protein sequence ID" value="KAG5184232.1"/>
    <property type="molecule type" value="Genomic_DNA"/>
</dbReference>
<sequence>MTASSSFLFLAFVGLACTAQGFLMPTQPGVASRRGATAVRPAVSRSKALYAAPAPPQRQEQSENRKVKLIENGTDGFLEAMASNADRPVVIKFYDTFCRACKAIAPKFERMAQENPGVSFYEVEFRENKPLCKSLGITMLPTIQIYRGAAGKVASMPVGPKRFHLAEEALASVLAQEGNSAAIHIPDTV</sequence>
<evidence type="ECO:0000259" key="3">
    <source>
        <dbReference type="PROSITE" id="PS51352"/>
    </source>
</evidence>